<dbReference type="PROSITE" id="PS00973">
    <property type="entry name" value="USP_2"/>
    <property type="match status" value="1"/>
</dbReference>
<dbReference type="InterPro" id="IPR006615">
    <property type="entry name" value="Pept_C19_DUSP"/>
</dbReference>
<organism evidence="5 6">
    <name type="scientific">Cinnamomum micranthum f. kanehirae</name>
    <dbReference type="NCBI Taxonomy" id="337451"/>
    <lineage>
        <taxon>Eukaryota</taxon>
        <taxon>Viridiplantae</taxon>
        <taxon>Streptophyta</taxon>
        <taxon>Embryophyta</taxon>
        <taxon>Tracheophyta</taxon>
        <taxon>Spermatophyta</taxon>
        <taxon>Magnoliopsida</taxon>
        <taxon>Magnoliidae</taxon>
        <taxon>Laurales</taxon>
        <taxon>Lauraceae</taxon>
        <taxon>Cinnamomum</taxon>
    </lineage>
</organism>
<dbReference type="EMBL" id="QPKB01000006">
    <property type="protein sequence ID" value="RWR87677.1"/>
    <property type="molecule type" value="Genomic_DNA"/>
</dbReference>
<dbReference type="OrthoDB" id="292964at2759"/>
<dbReference type="InterPro" id="IPR038765">
    <property type="entry name" value="Papain-like_cys_pep_sf"/>
</dbReference>
<dbReference type="SMART" id="SM00695">
    <property type="entry name" value="DUSP"/>
    <property type="match status" value="1"/>
</dbReference>
<proteinExistence type="inferred from homology"/>
<feature type="domain" description="DUSP" evidence="4">
    <location>
        <begin position="9"/>
        <end position="135"/>
    </location>
</feature>
<reference evidence="5 6" key="1">
    <citation type="journal article" date="2019" name="Nat. Plants">
        <title>Stout camphor tree genome fills gaps in understanding of flowering plant genome evolution.</title>
        <authorList>
            <person name="Chaw S.M."/>
            <person name="Liu Y.C."/>
            <person name="Wu Y.W."/>
            <person name="Wang H.Y."/>
            <person name="Lin C.I."/>
            <person name="Wu C.S."/>
            <person name="Ke H.M."/>
            <person name="Chang L.Y."/>
            <person name="Hsu C.Y."/>
            <person name="Yang H.T."/>
            <person name="Sudianto E."/>
            <person name="Hsu M.H."/>
            <person name="Wu K.P."/>
            <person name="Wang L.N."/>
            <person name="Leebens-Mack J.H."/>
            <person name="Tsai I.J."/>
        </authorList>
    </citation>
    <scope>NUCLEOTIDE SEQUENCE [LARGE SCALE GENOMIC DNA]</scope>
    <source>
        <strain evidence="6">cv. Chaw 1501</strain>
        <tissue evidence="5">Young leaves</tissue>
    </source>
</reference>
<dbReference type="PROSITE" id="PS50235">
    <property type="entry name" value="USP_3"/>
    <property type="match status" value="1"/>
</dbReference>
<feature type="domain" description="USP" evidence="3">
    <location>
        <begin position="246"/>
        <end position="845"/>
    </location>
</feature>
<dbReference type="Pfam" id="PF06337">
    <property type="entry name" value="DUSP"/>
    <property type="match status" value="1"/>
</dbReference>
<dbReference type="Pfam" id="PF00443">
    <property type="entry name" value="UCH"/>
    <property type="match status" value="1"/>
</dbReference>
<keyword evidence="2" id="KW-0788">Thiol protease</keyword>
<dbReference type="GO" id="GO:0016579">
    <property type="term" value="P:protein deubiquitination"/>
    <property type="evidence" value="ECO:0007669"/>
    <property type="project" value="InterPro"/>
</dbReference>
<dbReference type="STRING" id="337451.A0A3S3MQ34"/>
<accession>A0A3S3MQ34</accession>
<keyword evidence="6" id="KW-1185">Reference proteome</keyword>
<name>A0A3S3MQ34_9MAGN</name>
<dbReference type="InterPro" id="IPR001394">
    <property type="entry name" value="Peptidase_C19_UCH"/>
</dbReference>
<evidence type="ECO:0000256" key="2">
    <source>
        <dbReference type="RuleBase" id="RU366025"/>
    </source>
</evidence>
<evidence type="ECO:0000259" key="4">
    <source>
        <dbReference type="PROSITE" id="PS51283"/>
    </source>
</evidence>
<dbReference type="AlphaFoldDB" id="A0A3S3MQ34"/>
<dbReference type="GO" id="GO:0004843">
    <property type="term" value="F:cysteine-type deubiquitinase activity"/>
    <property type="evidence" value="ECO:0007669"/>
    <property type="project" value="UniProtKB-UniRule"/>
</dbReference>
<comment type="function">
    <text evidence="2">Recognizes and hydrolyzes the peptide bond at the C-terminal Gly of ubiquitin. Involved in the processing of poly-ubiquitin precursors as well as that of ubiquitinated proteins.</text>
</comment>
<sequence>MWRAGELCLAYCKGREADNRGTNGSFDIYSARRGIVLWWWKEWQEYIDQDDNDCQHNDSSVGPQYSNGNHLKISCRPGQIDNFDVMFSKMTGDDVQLEINQVTEGCNYIFVPQEVWRKLVEWYEGGPDVLGKLIIKDNHKGFVIDLYPIHLQLFNCRNNILSNIQINKRILWEEAFDEHWPSDSGMHSEGDRLALIPVQPAMVSNAYSAGYLPFTTKGASLCLELSYRENECELGNSTSGISRGMAGLLNLGNTCFMNSAVQCLVHTPPLVEYFLQDYRNEINTQNPLGYKGELAQVFGKLLTKLWYRGRALVSPVIFKYTLDSLAPQFSGYDQHDSQEFLCFLLDGLHEDLNRVKEKLYIETGDSIGRLDEEVADEHWGNHKARNDSVIVDAFQGQYKSTLTCPVCNRRSTIFEPFMCLSLPLPSVSRTMTIMVFCGDGSALPMSYTVNVLKHGCLKDLSHALTNECCLKVDESLLIVEVYNYQIYRHLKNPLERLSSIDDRDNIVAYRLPSQHEKLRRLEILHVKGSCKSDLQNYYDLDLIGTPLVTCLREGIHTGADIQDVVGTLLNPLLQRKNSLASDQVNLMEENGTFLAIDADEVLEICNPYSGPHGHSNSNVEPETISNGRPSFQLWLYSSHVRSFYLLKNDTLIASEGVIRVLLEWRDKEYGLYNIRFLKNPPVVFKSELVKWEKQREEVSLFSCLEAFLKEEPLGLDDTWYCPACNQQRQATKKLDLWRLPDILVIHLKRFSYNYFSDKLDTFVKFPIGGLDLSGYVQHKDTAKSHVYELYAVSNHYGSSFNGHYTAHAKLVEENRWYHFDDNLVSPVNEDAIETAAAYVLFYRRSEAGLAVEEPTQTNSPKYVNNRLASCTVLTYNNSRKRKIE</sequence>
<dbReference type="Gene3D" id="3.30.2230.10">
    <property type="entry name" value="DUSP-like"/>
    <property type="match status" value="1"/>
</dbReference>
<dbReference type="InterPro" id="IPR050185">
    <property type="entry name" value="Ub_carboxyl-term_hydrolase"/>
</dbReference>
<dbReference type="Proteomes" id="UP000283530">
    <property type="component" value="Unassembled WGS sequence"/>
</dbReference>
<protein>
    <recommendedName>
        <fullName evidence="2">Ubiquitin carboxyl-terminal hydrolase</fullName>
        <ecNumber evidence="2">3.4.19.12</ecNumber>
    </recommendedName>
</protein>
<dbReference type="InterPro" id="IPR018200">
    <property type="entry name" value="USP_CS"/>
</dbReference>
<dbReference type="PROSITE" id="PS51283">
    <property type="entry name" value="DUSP"/>
    <property type="match status" value="1"/>
</dbReference>
<dbReference type="EC" id="3.4.19.12" evidence="2"/>
<evidence type="ECO:0000313" key="6">
    <source>
        <dbReference type="Proteomes" id="UP000283530"/>
    </source>
</evidence>
<dbReference type="SUPFAM" id="SSF143791">
    <property type="entry name" value="DUSP-like"/>
    <property type="match status" value="1"/>
</dbReference>
<comment type="similarity">
    <text evidence="1 2">Belongs to the peptidase C19 family.</text>
</comment>
<evidence type="ECO:0000256" key="1">
    <source>
        <dbReference type="ARBA" id="ARBA00009085"/>
    </source>
</evidence>
<dbReference type="PANTHER" id="PTHR21646">
    <property type="entry name" value="UBIQUITIN CARBOXYL-TERMINAL HYDROLASE"/>
    <property type="match status" value="1"/>
</dbReference>
<evidence type="ECO:0000259" key="3">
    <source>
        <dbReference type="PROSITE" id="PS50235"/>
    </source>
</evidence>
<dbReference type="Gene3D" id="3.90.70.10">
    <property type="entry name" value="Cysteine proteinases"/>
    <property type="match status" value="2"/>
</dbReference>
<comment type="caution">
    <text evidence="5">The sequence shown here is derived from an EMBL/GenBank/DDBJ whole genome shotgun (WGS) entry which is preliminary data.</text>
</comment>
<dbReference type="InterPro" id="IPR035927">
    <property type="entry name" value="DUSP-like_sf"/>
</dbReference>
<dbReference type="CDD" id="cd02674">
    <property type="entry name" value="Peptidase_C19R"/>
    <property type="match status" value="1"/>
</dbReference>
<evidence type="ECO:0000313" key="5">
    <source>
        <dbReference type="EMBL" id="RWR87677.1"/>
    </source>
</evidence>
<dbReference type="InterPro" id="IPR028889">
    <property type="entry name" value="USP"/>
</dbReference>
<gene>
    <name evidence="5" type="ORF">CKAN_01663100</name>
</gene>
<dbReference type="PROSITE" id="PS00972">
    <property type="entry name" value="USP_1"/>
    <property type="match status" value="1"/>
</dbReference>
<dbReference type="PANTHER" id="PTHR21646:SF46">
    <property type="entry name" value="UBIQUITIN CARBOXYL-TERMINAL HYDROLASE"/>
    <property type="match status" value="1"/>
</dbReference>
<keyword evidence="2 5" id="KW-0378">Hydrolase</keyword>
<comment type="catalytic activity">
    <reaction evidence="2">
        <text>Thiol-dependent hydrolysis of ester, thioester, amide, peptide and isopeptide bonds formed by the C-terminal Gly of ubiquitin (a 76-residue protein attached to proteins as an intracellular targeting signal).</text>
        <dbReference type="EC" id="3.4.19.12"/>
    </reaction>
</comment>
<keyword evidence="2" id="KW-0833">Ubl conjugation pathway</keyword>
<dbReference type="SUPFAM" id="SSF54001">
    <property type="entry name" value="Cysteine proteinases"/>
    <property type="match status" value="1"/>
</dbReference>
<dbReference type="GO" id="GO:0006508">
    <property type="term" value="P:proteolysis"/>
    <property type="evidence" value="ECO:0007669"/>
    <property type="project" value="UniProtKB-KW"/>
</dbReference>
<keyword evidence="2" id="KW-0645">Protease</keyword>